<name>A0A183MZG0_9TREM</name>
<evidence type="ECO:0000313" key="1">
    <source>
        <dbReference type="EMBL" id="VDP39524.1"/>
    </source>
</evidence>
<accession>A0A183MZG0</accession>
<dbReference type="EMBL" id="UZAI01018706">
    <property type="protein sequence ID" value="VDP39524.1"/>
    <property type="molecule type" value="Genomic_DNA"/>
</dbReference>
<dbReference type="AlphaFoldDB" id="A0A183MZG0"/>
<organism evidence="1 2">
    <name type="scientific">Schistosoma margrebowiei</name>
    <dbReference type="NCBI Taxonomy" id="48269"/>
    <lineage>
        <taxon>Eukaryota</taxon>
        <taxon>Metazoa</taxon>
        <taxon>Spiralia</taxon>
        <taxon>Lophotrochozoa</taxon>
        <taxon>Platyhelminthes</taxon>
        <taxon>Trematoda</taxon>
        <taxon>Digenea</taxon>
        <taxon>Strigeidida</taxon>
        <taxon>Schistosomatoidea</taxon>
        <taxon>Schistosomatidae</taxon>
        <taxon>Schistosoma</taxon>
    </lineage>
</organism>
<protein>
    <submittedName>
        <fullName evidence="1">Uncharacterized protein</fullName>
    </submittedName>
</protein>
<reference evidence="1 2" key="1">
    <citation type="submission" date="2018-11" db="EMBL/GenBank/DDBJ databases">
        <authorList>
            <consortium name="Pathogen Informatics"/>
        </authorList>
    </citation>
    <scope>NUCLEOTIDE SEQUENCE [LARGE SCALE GENOMIC DNA]</scope>
    <source>
        <strain evidence="1 2">Zambia</strain>
    </source>
</reference>
<sequence>MSAALALPILSFTSGSDPPCSMMSLFIYVKIYTSSGASPSNEFGSIDVLKTTSVATASAPAGPSIHKRRP</sequence>
<dbReference type="Proteomes" id="UP000277204">
    <property type="component" value="Unassembled WGS sequence"/>
</dbReference>
<gene>
    <name evidence="1" type="ORF">SMRZ_LOCUS21435</name>
</gene>
<keyword evidence="2" id="KW-1185">Reference proteome</keyword>
<evidence type="ECO:0000313" key="2">
    <source>
        <dbReference type="Proteomes" id="UP000277204"/>
    </source>
</evidence>
<proteinExistence type="predicted"/>